<dbReference type="CDD" id="cd05471">
    <property type="entry name" value="pepsin_like"/>
    <property type="match status" value="1"/>
</dbReference>
<dbReference type="RefSeq" id="XP_040760362.1">
    <property type="nucleotide sequence ID" value="XM_040911346.1"/>
</dbReference>
<keyword evidence="4" id="KW-0645">Protease</keyword>
<gene>
    <name evidence="4" type="ORF">LAESUDRAFT_744993</name>
</gene>
<reference evidence="4 5" key="1">
    <citation type="journal article" date="2016" name="Mol. Biol. Evol.">
        <title>Comparative Genomics of Early-Diverging Mushroom-Forming Fungi Provides Insights into the Origins of Lignocellulose Decay Capabilities.</title>
        <authorList>
            <person name="Nagy L.G."/>
            <person name="Riley R."/>
            <person name="Tritt A."/>
            <person name="Adam C."/>
            <person name="Daum C."/>
            <person name="Floudas D."/>
            <person name="Sun H."/>
            <person name="Yadav J.S."/>
            <person name="Pangilinan J."/>
            <person name="Larsson K.H."/>
            <person name="Matsuura K."/>
            <person name="Barry K."/>
            <person name="Labutti K."/>
            <person name="Kuo R."/>
            <person name="Ohm R.A."/>
            <person name="Bhattacharya S.S."/>
            <person name="Shirouzu T."/>
            <person name="Yoshinaga Y."/>
            <person name="Martin F.M."/>
            <person name="Grigoriev I.V."/>
            <person name="Hibbett D.S."/>
        </authorList>
    </citation>
    <scope>NUCLEOTIDE SEQUENCE [LARGE SCALE GENOMIC DNA]</scope>
    <source>
        <strain evidence="4 5">93-53</strain>
    </source>
</reference>
<comment type="similarity">
    <text evidence="1">Belongs to the peptidase A1 family.</text>
</comment>
<dbReference type="InterPro" id="IPR001461">
    <property type="entry name" value="Aspartic_peptidase_A1"/>
</dbReference>
<organism evidence="4 5">
    <name type="scientific">Laetiporus sulphureus 93-53</name>
    <dbReference type="NCBI Taxonomy" id="1314785"/>
    <lineage>
        <taxon>Eukaryota</taxon>
        <taxon>Fungi</taxon>
        <taxon>Dikarya</taxon>
        <taxon>Basidiomycota</taxon>
        <taxon>Agaricomycotina</taxon>
        <taxon>Agaricomycetes</taxon>
        <taxon>Polyporales</taxon>
        <taxon>Laetiporus</taxon>
    </lineage>
</organism>
<dbReference type="FunFam" id="2.40.70.10:FF:000008">
    <property type="entry name" value="Cathepsin D"/>
    <property type="match status" value="1"/>
</dbReference>
<feature type="active site" evidence="2">
    <location>
        <position position="113"/>
    </location>
</feature>
<dbReference type="Gene3D" id="2.40.70.10">
    <property type="entry name" value="Acid Proteases"/>
    <property type="match status" value="2"/>
</dbReference>
<evidence type="ECO:0000256" key="2">
    <source>
        <dbReference type="PIRSR" id="PIRSR601461-1"/>
    </source>
</evidence>
<dbReference type="GO" id="GO:0006508">
    <property type="term" value="P:proteolysis"/>
    <property type="evidence" value="ECO:0007669"/>
    <property type="project" value="UniProtKB-KW"/>
</dbReference>
<keyword evidence="4" id="KW-0378">Hydrolase</keyword>
<dbReference type="InterPro" id="IPR021109">
    <property type="entry name" value="Peptidase_aspartic_dom_sf"/>
</dbReference>
<dbReference type="GeneID" id="63828374"/>
<dbReference type="InterPro" id="IPR033121">
    <property type="entry name" value="PEPTIDASE_A1"/>
</dbReference>
<feature type="active site" evidence="2">
    <location>
        <position position="290"/>
    </location>
</feature>
<evidence type="ECO:0000256" key="1">
    <source>
        <dbReference type="ARBA" id="ARBA00007447"/>
    </source>
</evidence>
<accession>A0A165CDN4</accession>
<dbReference type="AlphaFoldDB" id="A0A165CDN4"/>
<proteinExistence type="inferred from homology"/>
<dbReference type="Pfam" id="PF00026">
    <property type="entry name" value="Asp"/>
    <property type="match status" value="1"/>
</dbReference>
<keyword evidence="5" id="KW-1185">Reference proteome</keyword>
<dbReference type="PROSITE" id="PS51767">
    <property type="entry name" value="PEPTIDASE_A1"/>
    <property type="match status" value="1"/>
</dbReference>
<dbReference type="EMBL" id="KV427651">
    <property type="protein sequence ID" value="KZT02622.1"/>
    <property type="molecule type" value="Genomic_DNA"/>
</dbReference>
<evidence type="ECO:0000313" key="4">
    <source>
        <dbReference type="EMBL" id="KZT02622.1"/>
    </source>
</evidence>
<dbReference type="PRINTS" id="PR00792">
    <property type="entry name" value="PEPSIN"/>
</dbReference>
<dbReference type="PANTHER" id="PTHR47966">
    <property type="entry name" value="BETA-SITE APP-CLEAVING ENZYME, ISOFORM A-RELATED"/>
    <property type="match status" value="1"/>
</dbReference>
<dbReference type="FunCoup" id="A0A165CDN4">
    <property type="interactions" value="51"/>
</dbReference>
<dbReference type="PANTHER" id="PTHR47966:SF51">
    <property type="entry name" value="BETA-SITE APP-CLEAVING ENZYME, ISOFORM A-RELATED"/>
    <property type="match status" value="1"/>
</dbReference>
<protein>
    <submittedName>
        <fullName evidence="4">Acid protease</fullName>
    </submittedName>
</protein>
<dbReference type="InParanoid" id="A0A165CDN4"/>
<dbReference type="STRING" id="1314785.A0A165CDN4"/>
<dbReference type="Proteomes" id="UP000076871">
    <property type="component" value="Unassembled WGS sequence"/>
</dbReference>
<dbReference type="OrthoDB" id="15189at2759"/>
<feature type="domain" description="Peptidase A1" evidence="3">
    <location>
        <begin position="95"/>
        <end position="385"/>
    </location>
</feature>
<dbReference type="GO" id="GO:0004190">
    <property type="term" value="F:aspartic-type endopeptidase activity"/>
    <property type="evidence" value="ECO:0007669"/>
    <property type="project" value="InterPro"/>
</dbReference>
<dbReference type="SUPFAM" id="SSF50630">
    <property type="entry name" value="Acid proteases"/>
    <property type="match status" value="1"/>
</dbReference>
<sequence length="388" mass="41414">MTTAGFSPPSPAKASLITVTLALIESVGPIADTGMRVPLEKRGSLTKSDGSVDKDALKRETARVHNKHRPNLMTIDQNIGIENFSRTSTQNSAMRTGTISIGTPGQQFNIDFDRGSSELWVWSAQCGGCGFADMYDPSASFMSEQEQGTFEIGYEEGSGASGPIYSDSVSIAGVSVSGQELSAVDNVNGQIDASQQDGLLGVGWPALSTMHTNPYFWTVVSQDAGPEGVFAFYLTSSGSELYLGGTDSSLYSGELDYRPLVSSGGFWQIGRASALVDGQTVVDSFETIIDSGTTLMYGPLDVIDDANYAVSCDSIPTVALRWGENAFQISADAYVQPRRDRRRYCQTALGGDDFGFGDNVWLIGDTFMRSVYTAFSVDDGAVGFANLA</sequence>
<evidence type="ECO:0000259" key="3">
    <source>
        <dbReference type="PROSITE" id="PS51767"/>
    </source>
</evidence>
<evidence type="ECO:0000313" key="5">
    <source>
        <dbReference type="Proteomes" id="UP000076871"/>
    </source>
</evidence>
<dbReference type="InterPro" id="IPR034164">
    <property type="entry name" value="Pepsin-like_dom"/>
</dbReference>
<name>A0A165CDN4_9APHY</name>